<dbReference type="GO" id="GO:0016705">
    <property type="term" value="F:oxidoreductase activity, acting on paired donors, with incorporation or reduction of molecular oxygen"/>
    <property type="evidence" value="ECO:0007669"/>
    <property type="project" value="InterPro"/>
</dbReference>
<keyword evidence="14" id="KW-1185">Reference proteome</keyword>
<dbReference type="Proteomes" id="UP000008493">
    <property type="component" value="Unassembled WGS sequence"/>
</dbReference>
<evidence type="ECO:0000256" key="5">
    <source>
        <dbReference type="ARBA" id="ARBA00022692"/>
    </source>
</evidence>
<dbReference type="EMBL" id="JH971391">
    <property type="protein sequence ID" value="EKM78869.1"/>
    <property type="molecule type" value="Genomic_DNA"/>
</dbReference>
<sequence>RACPGSHIGKSMLQITAASILCLFDILPALDAQGNPIDIVPEFAPESITSHPLPFKCKISPRKGKDVEILLDEYMNVEYV</sequence>
<dbReference type="GO" id="GO:0016020">
    <property type="term" value="C:membrane"/>
    <property type="evidence" value="ECO:0007669"/>
    <property type="project" value="UniProtKB-SubCell"/>
</dbReference>
<evidence type="ECO:0000313" key="13">
    <source>
        <dbReference type="EMBL" id="EKM78869.1"/>
    </source>
</evidence>
<dbReference type="GO" id="GO:0020037">
    <property type="term" value="F:heme binding"/>
    <property type="evidence" value="ECO:0007669"/>
    <property type="project" value="InterPro"/>
</dbReference>
<accession>K5VWL6</accession>
<evidence type="ECO:0000256" key="7">
    <source>
        <dbReference type="ARBA" id="ARBA00022989"/>
    </source>
</evidence>
<evidence type="ECO:0000256" key="9">
    <source>
        <dbReference type="ARBA" id="ARBA00023004"/>
    </source>
</evidence>
<dbReference type="PANTHER" id="PTHR46300">
    <property type="entry name" value="P450, PUTATIVE (EUROFUNG)-RELATED-RELATED"/>
    <property type="match status" value="1"/>
</dbReference>
<evidence type="ECO:0000256" key="10">
    <source>
        <dbReference type="ARBA" id="ARBA00023033"/>
    </source>
</evidence>
<dbReference type="InterPro" id="IPR036396">
    <property type="entry name" value="Cyt_P450_sf"/>
</dbReference>
<comment type="subcellular location">
    <subcellularLocation>
        <location evidence="2">Membrane</location>
        <topology evidence="2">Single-pass membrane protein</topology>
    </subcellularLocation>
</comment>
<evidence type="ECO:0000256" key="1">
    <source>
        <dbReference type="ARBA" id="ARBA00001971"/>
    </source>
</evidence>
<dbReference type="GeneID" id="18829372"/>
<keyword evidence="11" id="KW-0472">Membrane</keyword>
<dbReference type="GO" id="GO:0005506">
    <property type="term" value="F:iron ion binding"/>
    <property type="evidence" value="ECO:0007669"/>
    <property type="project" value="InterPro"/>
</dbReference>
<evidence type="ECO:0000256" key="6">
    <source>
        <dbReference type="ARBA" id="ARBA00022723"/>
    </source>
</evidence>
<comment type="cofactor">
    <cofactor evidence="1">
        <name>heme</name>
        <dbReference type="ChEBI" id="CHEBI:30413"/>
    </cofactor>
</comment>
<evidence type="ECO:0000313" key="14">
    <source>
        <dbReference type="Proteomes" id="UP000008493"/>
    </source>
</evidence>
<keyword evidence="8" id="KW-0560">Oxidoreductase</keyword>
<feature type="signal peptide" evidence="12">
    <location>
        <begin position="1"/>
        <end position="32"/>
    </location>
</feature>
<keyword evidence="9" id="KW-0408">Iron</keyword>
<evidence type="ECO:0000256" key="8">
    <source>
        <dbReference type="ARBA" id="ARBA00023002"/>
    </source>
</evidence>
<evidence type="ECO:0000256" key="11">
    <source>
        <dbReference type="ARBA" id="ARBA00023136"/>
    </source>
</evidence>
<feature type="non-terminal residue" evidence="13">
    <location>
        <position position="80"/>
    </location>
</feature>
<reference evidence="14" key="1">
    <citation type="journal article" date="2012" name="Proc. Natl. Acad. Sci. U.S.A.">
        <title>Genome sequence of the button mushroom Agaricus bisporus reveals mechanisms governing adaptation to a humic-rich ecological niche.</title>
        <authorList>
            <person name="Morin E."/>
            <person name="Kohler A."/>
            <person name="Baker A.R."/>
            <person name="Foulongne-Oriol M."/>
            <person name="Lombard V."/>
            <person name="Nagy L.G."/>
            <person name="Ohm R.A."/>
            <person name="Patyshakuliyeva A."/>
            <person name="Brun A."/>
            <person name="Aerts A.L."/>
            <person name="Bailey A.M."/>
            <person name="Billette C."/>
            <person name="Coutinho P.M."/>
            <person name="Deakin G."/>
            <person name="Doddapaneni H."/>
            <person name="Floudas D."/>
            <person name="Grimwood J."/>
            <person name="Hilden K."/>
            <person name="Kuees U."/>
            <person name="LaButti K.M."/>
            <person name="Lapidus A."/>
            <person name="Lindquist E.A."/>
            <person name="Lucas S.M."/>
            <person name="Murat C."/>
            <person name="Riley R.W."/>
            <person name="Salamov A.A."/>
            <person name="Schmutz J."/>
            <person name="Subramanian V."/>
            <person name="Woesten H.A.B."/>
            <person name="Xu J."/>
            <person name="Eastwood D.C."/>
            <person name="Foster G.D."/>
            <person name="Sonnenberg A.S."/>
            <person name="Cullen D."/>
            <person name="de Vries R.P."/>
            <person name="Lundell T."/>
            <person name="Hibbett D.S."/>
            <person name="Henrissat B."/>
            <person name="Burton K.S."/>
            <person name="Kerrigan R.W."/>
            <person name="Challen M.P."/>
            <person name="Grigoriev I.V."/>
            <person name="Martin F."/>
        </authorList>
    </citation>
    <scope>NUCLEOTIDE SEQUENCE [LARGE SCALE GENOMIC DNA]</scope>
    <source>
        <strain evidence="14">JB137-S8 / ATCC MYA-4627 / FGSC 10392</strain>
    </source>
</reference>
<gene>
    <name evidence="13" type="ORF">AGABI1DRAFT_40804</name>
</gene>
<dbReference type="Gene3D" id="1.10.630.10">
    <property type="entry name" value="Cytochrome P450"/>
    <property type="match status" value="1"/>
</dbReference>
<dbReference type="OrthoDB" id="3934656at2759"/>
<dbReference type="HOGENOM" id="CLU_2596419_0_0_1"/>
<dbReference type="OMA" id="EYMSVEY"/>
<evidence type="ECO:0000256" key="3">
    <source>
        <dbReference type="ARBA" id="ARBA00010617"/>
    </source>
</evidence>
<keyword evidence="10" id="KW-0503">Monooxygenase</keyword>
<keyword evidence="5" id="KW-0812">Transmembrane</keyword>
<name>K5VWL6_AGABU</name>
<dbReference type="RefSeq" id="XP_007330323.1">
    <property type="nucleotide sequence ID" value="XM_007330261.1"/>
</dbReference>
<dbReference type="InterPro" id="IPR050364">
    <property type="entry name" value="Cytochrome_P450_fung"/>
</dbReference>
<comment type="similarity">
    <text evidence="3">Belongs to the cytochrome P450 family.</text>
</comment>
<keyword evidence="7" id="KW-1133">Transmembrane helix</keyword>
<evidence type="ECO:0000256" key="2">
    <source>
        <dbReference type="ARBA" id="ARBA00004167"/>
    </source>
</evidence>
<keyword evidence="12" id="KW-0732">Signal</keyword>
<keyword evidence="6" id="KW-0479">Metal-binding</keyword>
<dbReference type="AlphaFoldDB" id="K5VWL6"/>
<organism evidence="13 14">
    <name type="scientific">Agaricus bisporus var. burnettii (strain JB137-S8 / ATCC MYA-4627 / FGSC 10392)</name>
    <name type="common">White button mushroom</name>
    <dbReference type="NCBI Taxonomy" id="597362"/>
    <lineage>
        <taxon>Eukaryota</taxon>
        <taxon>Fungi</taxon>
        <taxon>Dikarya</taxon>
        <taxon>Basidiomycota</taxon>
        <taxon>Agaricomycotina</taxon>
        <taxon>Agaricomycetes</taxon>
        <taxon>Agaricomycetidae</taxon>
        <taxon>Agaricales</taxon>
        <taxon>Agaricineae</taxon>
        <taxon>Agaricaceae</taxon>
        <taxon>Agaricus</taxon>
    </lineage>
</organism>
<dbReference type="GO" id="GO:0004497">
    <property type="term" value="F:monooxygenase activity"/>
    <property type="evidence" value="ECO:0007669"/>
    <property type="project" value="UniProtKB-KW"/>
</dbReference>
<dbReference type="InParanoid" id="K5VWL6"/>
<evidence type="ECO:0000256" key="4">
    <source>
        <dbReference type="ARBA" id="ARBA00022617"/>
    </source>
</evidence>
<evidence type="ECO:0008006" key="15">
    <source>
        <dbReference type="Google" id="ProtNLM"/>
    </source>
</evidence>
<feature type="chain" id="PRO_5003890299" description="Cytochrome P450" evidence="12">
    <location>
        <begin position="33"/>
        <end position="80"/>
    </location>
</feature>
<evidence type="ECO:0000256" key="12">
    <source>
        <dbReference type="SAM" id="SignalP"/>
    </source>
</evidence>
<dbReference type="SUPFAM" id="SSF48264">
    <property type="entry name" value="Cytochrome P450"/>
    <property type="match status" value="1"/>
</dbReference>
<dbReference type="PANTHER" id="PTHR46300:SF2">
    <property type="entry name" value="CYTOCHROME P450 MONOOXYGENASE ALNH-RELATED"/>
    <property type="match status" value="1"/>
</dbReference>
<protein>
    <recommendedName>
        <fullName evidence="15">Cytochrome P450</fullName>
    </recommendedName>
</protein>
<proteinExistence type="inferred from homology"/>
<dbReference type="KEGG" id="abp:AGABI1DRAFT40804"/>
<keyword evidence="4" id="KW-0349">Heme</keyword>